<feature type="transmembrane region" description="Helical" evidence="6">
    <location>
        <begin position="479"/>
        <end position="496"/>
    </location>
</feature>
<dbReference type="Proteomes" id="UP000193411">
    <property type="component" value="Unassembled WGS sequence"/>
</dbReference>
<evidence type="ECO:0000256" key="5">
    <source>
        <dbReference type="SAM" id="MobiDB-lite"/>
    </source>
</evidence>
<name>A0A1Y2HQA1_9FUNG</name>
<accession>A0A1Y2HQA1</accession>
<evidence type="ECO:0000256" key="4">
    <source>
        <dbReference type="ARBA" id="ARBA00023136"/>
    </source>
</evidence>
<keyword evidence="4 6" id="KW-0472">Membrane</keyword>
<feature type="transmembrane region" description="Helical" evidence="6">
    <location>
        <begin position="239"/>
        <end position="261"/>
    </location>
</feature>
<protein>
    <recommendedName>
        <fullName evidence="9">UbiA prenyltransferase family-domain-containing protein</fullName>
    </recommendedName>
</protein>
<reference evidence="7 8" key="1">
    <citation type="submission" date="2016-07" db="EMBL/GenBank/DDBJ databases">
        <title>Pervasive Adenine N6-methylation of Active Genes in Fungi.</title>
        <authorList>
            <consortium name="DOE Joint Genome Institute"/>
            <person name="Mondo S.J."/>
            <person name="Dannebaum R.O."/>
            <person name="Kuo R.C."/>
            <person name="Labutti K."/>
            <person name="Haridas S."/>
            <person name="Kuo A."/>
            <person name="Salamov A."/>
            <person name="Ahrendt S.R."/>
            <person name="Lipzen A."/>
            <person name="Sullivan W."/>
            <person name="Andreopoulos W.B."/>
            <person name="Clum A."/>
            <person name="Lindquist E."/>
            <person name="Daum C."/>
            <person name="Ramamoorthy G.K."/>
            <person name="Gryganskyi A."/>
            <person name="Culley D."/>
            <person name="Magnuson J.K."/>
            <person name="James T.Y."/>
            <person name="O'Malley M.A."/>
            <person name="Stajich J.E."/>
            <person name="Spatafora J.W."/>
            <person name="Visel A."/>
            <person name="Grigoriev I.V."/>
        </authorList>
    </citation>
    <scope>NUCLEOTIDE SEQUENCE [LARGE SCALE GENOMIC DNA]</scope>
    <source>
        <strain evidence="7 8">PL171</strain>
    </source>
</reference>
<dbReference type="PANTHER" id="PTHR42723">
    <property type="entry name" value="CHLOROPHYLL SYNTHASE"/>
    <property type="match status" value="1"/>
</dbReference>
<evidence type="ECO:0000256" key="2">
    <source>
        <dbReference type="ARBA" id="ARBA00022692"/>
    </source>
</evidence>
<dbReference type="OrthoDB" id="434972at2759"/>
<evidence type="ECO:0008006" key="9">
    <source>
        <dbReference type="Google" id="ProtNLM"/>
    </source>
</evidence>
<evidence type="ECO:0000256" key="6">
    <source>
        <dbReference type="SAM" id="Phobius"/>
    </source>
</evidence>
<feature type="transmembrane region" description="Helical" evidence="6">
    <location>
        <begin position="282"/>
        <end position="304"/>
    </location>
</feature>
<organism evidence="7 8">
    <name type="scientific">Catenaria anguillulae PL171</name>
    <dbReference type="NCBI Taxonomy" id="765915"/>
    <lineage>
        <taxon>Eukaryota</taxon>
        <taxon>Fungi</taxon>
        <taxon>Fungi incertae sedis</taxon>
        <taxon>Blastocladiomycota</taxon>
        <taxon>Blastocladiomycetes</taxon>
        <taxon>Blastocladiales</taxon>
        <taxon>Catenariaceae</taxon>
        <taxon>Catenaria</taxon>
    </lineage>
</organism>
<evidence type="ECO:0000313" key="8">
    <source>
        <dbReference type="Proteomes" id="UP000193411"/>
    </source>
</evidence>
<dbReference type="STRING" id="765915.A0A1Y2HQA1"/>
<dbReference type="EMBL" id="MCFL01000015">
    <property type="protein sequence ID" value="ORZ36776.1"/>
    <property type="molecule type" value="Genomic_DNA"/>
</dbReference>
<feature type="transmembrane region" description="Helical" evidence="6">
    <location>
        <begin position="329"/>
        <end position="352"/>
    </location>
</feature>
<feature type="compositionally biased region" description="Gly residues" evidence="5">
    <location>
        <begin position="410"/>
        <end position="421"/>
    </location>
</feature>
<dbReference type="GO" id="GO:0016765">
    <property type="term" value="F:transferase activity, transferring alkyl or aryl (other than methyl) groups"/>
    <property type="evidence" value="ECO:0007669"/>
    <property type="project" value="InterPro"/>
</dbReference>
<dbReference type="InterPro" id="IPR000537">
    <property type="entry name" value="UbiA_prenyltransferase"/>
</dbReference>
<evidence type="ECO:0000256" key="1">
    <source>
        <dbReference type="ARBA" id="ARBA00004141"/>
    </source>
</evidence>
<gene>
    <name evidence="7" type="ORF">BCR44DRAFT_1431754</name>
</gene>
<sequence length="497" mass="55100">MSTRPAPVSVPGPSLPRRAAVASLKERSQILQALTNHQRIESWGALAPLARAALHAQADLAWLAKVLWLFTKTDIHNLVLPGCTMNLVIHSLYASASQLAWYHIGMSMVKSFIWGYLGLLVIDVTNQLMGMDEDKLNKPFRPLPAGLITVRGAMRLAVLSTFAFVYVANKMGVIWCALSFVAATSTYNFTGTDRNWLGKNLCNAWGYGCYFAAGGWIAWWDIAKSVGLENVVVLDDVALTVRCLVALHAVTILATITIQDLRDVDGDLQSRRLTQNLDMGEWISRVQIAVCMAAATALGATRAWKIVGYYTLQALRVPVPETVPKWQDLAQWSFASVAYYSVLALLVVWVGFRVLRDCPAYTIEAVYTPVVAGSLTLYDPYREPVCVSKWTDLLKASARLKVKPPITVQDGGGNDRLGGGNKAKRNKKSLNDSGIGNGDGANNCKMQHRRSSASWGIDTDLLSKWEHMLKRAQYERDDLSFKLYIVWLYLYIYTAVF</sequence>
<evidence type="ECO:0000256" key="3">
    <source>
        <dbReference type="ARBA" id="ARBA00022989"/>
    </source>
</evidence>
<keyword evidence="3 6" id="KW-1133">Transmembrane helix</keyword>
<dbReference type="GO" id="GO:0016020">
    <property type="term" value="C:membrane"/>
    <property type="evidence" value="ECO:0007669"/>
    <property type="project" value="UniProtKB-SubCell"/>
</dbReference>
<keyword evidence="2 6" id="KW-0812">Transmembrane</keyword>
<dbReference type="Pfam" id="PF01040">
    <property type="entry name" value="UbiA"/>
    <property type="match status" value="1"/>
</dbReference>
<evidence type="ECO:0000313" key="7">
    <source>
        <dbReference type="EMBL" id="ORZ36776.1"/>
    </source>
</evidence>
<feature type="transmembrane region" description="Helical" evidence="6">
    <location>
        <begin position="100"/>
        <end position="122"/>
    </location>
</feature>
<feature type="region of interest" description="Disordered" evidence="5">
    <location>
        <begin position="407"/>
        <end position="442"/>
    </location>
</feature>
<comment type="caution">
    <text evidence="7">The sequence shown here is derived from an EMBL/GenBank/DDBJ whole genome shotgun (WGS) entry which is preliminary data.</text>
</comment>
<dbReference type="InterPro" id="IPR044878">
    <property type="entry name" value="UbiA_sf"/>
</dbReference>
<comment type="subcellular location">
    <subcellularLocation>
        <location evidence="1">Membrane</location>
        <topology evidence="1">Multi-pass membrane protein</topology>
    </subcellularLocation>
</comment>
<dbReference type="Gene3D" id="1.10.357.140">
    <property type="entry name" value="UbiA prenyltransferase"/>
    <property type="match status" value="1"/>
</dbReference>
<keyword evidence="8" id="KW-1185">Reference proteome</keyword>
<dbReference type="PANTHER" id="PTHR42723:SF1">
    <property type="entry name" value="CHLOROPHYLL SYNTHASE, CHLOROPLASTIC"/>
    <property type="match status" value="1"/>
</dbReference>
<proteinExistence type="predicted"/>
<feature type="transmembrane region" description="Helical" evidence="6">
    <location>
        <begin position="201"/>
        <end position="219"/>
    </location>
</feature>
<dbReference type="InterPro" id="IPR050475">
    <property type="entry name" value="Prenyltransferase_related"/>
</dbReference>
<dbReference type="AlphaFoldDB" id="A0A1Y2HQA1"/>